<dbReference type="Proteomes" id="UP000694406">
    <property type="component" value="Unplaced"/>
</dbReference>
<dbReference type="PROSITE" id="PS52004">
    <property type="entry name" value="KS3_2"/>
    <property type="match status" value="1"/>
</dbReference>
<dbReference type="GO" id="GO:0004315">
    <property type="term" value="F:3-oxoacyl-[acyl-carrier-protein] synthase activity"/>
    <property type="evidence" value="ECO:0007669"/>
    <property type="project" value="UniProtKB-EC"/>
</dbReference>
<evidence type="ECO:0000256" key="2">
    <source>
        <dbReference type="ARBA" id="ARBA00022679"/>
    </source>
</evidence>
<evidence type="ECO:0000256" key="1">
    <source>
        <dbReference type="ARBA" id="ARBA00013191"/>
    </source>
</evidence>
<reference evidence="4" key="2">
    <citation type="submission" date="2025-09" db="UniProtKB">
        <authorList>
            <consortium name="Ensembl"/>
        </authorList>
    </citation>
    <scope>IDENTIFICATION</scope>
</reference>
<evidence type="ECO:0000313" key="4">
    <source>
        <dbReference type="Ensembl" id="ENSLLTP00000006038.1"/>
    </source>
</evidence>
<dbReference type="GeneTree" id="ENSGT01000000220100"/>
<accession>A0A8C5RQC0</accession>
<dbReference type="InterPro" id="IPR014031">
    <property type="entry name" value="Ketoacyl_synth_C"/>
</dbReference>
<dbReference type="AlphaFoldDB" id="A0A8C5RQC0"/>
<evidence type="ECO:0000313" key="5">
    <source>
        <dbReference type="Proteomes" id="UP000694406"/>
    </source>
</evidence>
<proteinExistence type="predicted"/>
<dbReference type="Gene3D" id="3.40.47.10">
    <property type="match status" value="1"/>
</dbReference>
<sequence>MILQHLRTVLRPASLYLPSSQVQQHLNINKRWTRCMSAAIKDSGIFPEDVTYINAHATSTPLGDAAENQAIKTLFKGHASALAISSTKGATGHLLGAAGAIEAAFTALACYHGILPPTLNLDQTEPQFDLNYVPLVAQEWKSKKRCIALSNSFGFGGTNASLCFANI</sequence>
<reference evidence="4" key="1">
    <citation type="submission" date="2025-08" db="UniProtKB">
        <authorList>
            <consortium name="Ensembl"/>
        </authorList>
    </citation>
    <scope>IDENTIFICATION</scope>
</reference>
<dbReference type="GO" id="GO:0006633">
    <property type="term" value="P:fatty acid biosynthetic process"/>
    <property type="evidence" value="ECO:0007669"/>
    <property type="project" value="TreeGrafter"/>
</dbReference>
<feature type="domain" description="Ketosynthase family 3 (KS3)" evidence="3">
    <location>
        <begin position="1"/>
        <end position="166"/>
    </location>
</feature>
<organism evidence="4 5">
    <name type="scientific">Laticauda laticaudata</name>
    <name type="common">Blue-ringed sea krait</name>
    <name type="synonym">Blue-lipped sea krait</name>
    <dbReference type="NCBI Taxonomy" id="8630"/>
    <lineage>
        <taxon>Eukaryota</taxon>
        <taxon>Metazoa</taxon>
        <taxon>Chordata</taxon>
        <taxon>Craniata</taxon>
        <taxon>Vertebrata</taxon>
        <taxon>Euteleostomi</taxon>
        <taxon>Lepidosauria</taxon>
        <taxon>Squamata</taxon>
        <taxon>Bifurcata</taxon>
        <taxon>Unidentata</taxon>
        <taxon>Episquamata</taxon>
        <taxon>Toxicofera</taxon>
        <taxon>Serpentes</taxon>
        <taxon>Colubroidea</taxon>
        <taxon>Elapidae</taxon>
        <taxon>Laticaudinae</taxon>
        <taxon>Laticauda</taxon>
    </lineage>
</organism>
<dbReference type="SUPFAM" id="SSF53901">
    <property type="entry name" value="Thiolase-like"/>
    <property type="match status" value="1"/>
</dbReference>
<dbReference type="Ensembl" id="ENSLLTT00000006279.1">
    <property type="protein sequence ID" value="ENSLLTP00000006038.1"/>
    <property type="gene ID" value="ENSLLTG00000004625.1"/>
</dbReference>
<dbReference type="PANTHER" id="PTHR11712">
    <property type="entry name" value="POLYKETIDE SYNTHASE-RELATED"/>
    <property type="match status" value="1"/>
</dbReference>
<dbReference type="GO" id="GO:0005739">
    <property type="term" value="C:mitochondrion"/>
    <property type="evidence" value="ECO:0007669"/>
    <property type="project" value="TreeGrafter"/>
</dbReference>
<dbReference type="InterPro" id="IPR020841">
    <property type="entry name" value="PKS_Beta-ketoAc_synthase_dom"/>
</dbReference>
<dbReference type="InterPro" id="IPR016039">
    <property type="entry name" value="Thiolase-like"/>
</dbReference>
<dbReference type="PANTHER" id="PTHR11712:SF336">
    <property type="entry name" value="3-OXOACYL-[ACYL-CARRIER-PROTEIN] SYNTHASE, MITOCHONDRIAL"/>
    <property type="match status" value="1"/>
</dbReference>
<keyword evidence="5" id="KW-1185">Reference proteome</keyword>
<dbReference type="InterPro" id="IPR000794">
    <property type="entry name" value="Beta-ketoacyl_synthase"/>
</dbReference>
<protein>
    <recommendedName>
        <fullName evidence="1">beta-ketoacyl-[acyl-carrier-protein] synthase I</fullName>
        <ecNumber evidence="1">2.3.1.41</ecNumber>
    </recommendedName>
</protein>
<evidence type="ECO:0000259" key="3">
    <source>
        <dbReference type="PROSITE" id="PS52004"/>
    </source>
</evidence>
<keyword evidence="2" id="KW-0808">Transferase</keyword>
<dbReference type="FunFam" id="3.40.47.10:FF:000015">
    <property type="entry name" value="3-oxoacyl-[acyl-carrier-protein] synthase, mitochondrial"/>
    <property type="match status" value="1"/>
</dbReference>
<name>A0A8C5RQC0_LATLA</name>
<dbReference type="Pfam" id="PF02801">
    <property type="entry name" value="Ketoacyl-synt_C"/>
    <property type="match status" value="1"/>
</dbReference>
<dbReference type="EC" id="2.3.1.41" evidence="1"/>